<evidence type="ECO:0000313" key="1">
    <source>
        <dbReference type="EMBL" id="PWK26683.1"/>
    </source>
</evidence>
<dbReference type="EMBL" id="QGGO01000010">
    <property type="protein sequence ID" value="PWK26683.1"/>
    <property type="molecule type" value="Genomic_DNA"/>
</dbReference>
<evidence type="ECO:0008006" key="3">
    <source>
        <dbReference type="Google" id="ProtNLM"/>
    </source>
</evidence>
<dbReference type="OrthoDB" id="609711at2"/>
<organism evidence="1 2">
    <name type="scientific">Arcicella aurantiaca</name>
    <dbReference type="NCBI Taxonomy" id="591202"/>
    <lineage>
        <taxon>Bacteria</taxon>
        <taxon>Pseudomonadati</taxon>
        <taxon>Bacteroidota</taxon>
        <taxon>Cytophagia</taxon>
        <taxon>Cytophagales</taxon>
        <taxon>Flectobacillaceae</taxon>
        <taxon>Arcicella</taxon>
    </lineage>
</organism>
<dbReference type="RefSeq" id="WP_109742929.1">
    <property type="nucleotide sequence ID" value="NZ_QGGO01000010.1"/>
</dbReference>
<protein>
    <recommendedName>
        <fullName evidence="3">Surface antigen-like variable number repeat protein</fullName>
    </recommendedName>
</protein>
<dbReference type="Proteomes" id="UP000245489">
    <property type="component" value="Unassembled WGS sequence"/>
</dbReference>
<gene>
    <name evidence="1" type="ORF">LV89_02192</name>
</gene>
<name>A0A316EBJ2_9BACT</name>
<proteinExistence type="predicted"/>
<evidence type="ECO:0000313" key="2">
    <source>
        <dbReference type="Proteomes" id="UP000245489"/>
    </source>
</evidence>
<reference evidence="1 2" key="1">
    <citation type="submission" date="2018-05" db="EMBL/GenBank/DDBJ databases">
        <title>Genomic Encyclopedia of Archaeal and Bacterial Type Strains, Phase II (KMG-II): from individual species to whole genera.</title>
        <authorList>
            <person name="Goeker M."/>
        </authorList>
    </citation>
    <scope>NUCLEOTIDE SEQUENCE [LARGE SCALE GENOMIC DNA]</scope>
    <source>
        <strain evidence="1 2">DSM 22214</strain>
    </source>
</reference>
<keyword evidence="2" id="KW-1185">Reference proteome</keyword>
<sequence>MKYTLQIYPYFFKQTIKISTLILFCYSVAFSQQRDSTFQKPVEIVSMKSEKDSLMFTKLKKQFSKNKILNEIYNALFRDVYNQNSSGQEIVQIEDNPFKEYEGRVIRKIYVKRRQVFGESIADTSRVAEGFDRFLNSLHSNTREKVIRKSFLMFDVGDIIDADRLRDNERLMRRSSILHDARILVLPDPQFPNLVDLLVITQDIWSLLPEVGFNSFKDYYLGINQINVRGLGHSWKNILYFNYNEKPALEYYSQYTIPYIGRTFITGQAEIELRRLTNHYAVRFYRPFLTPEMKLAGGFEMSNDRNTVNTFRGYDGTPYKDSDTTYLKFPTNRNYLDFWTAYAFKLPFLDKEIQQRSRLVLGVRFTDISYTQRPTVTTDTNQIFRNHRDYLAGIGFSNRRYKRDFLIYGFGITEDVPYGYLATLVAGYENSDAFGKRWYSGIKLAKGQYIGKAGYIYGLLNAGGYSNGTTGLSIESNYFSTLHTYRKRTQVRHFVNLRYAFGNNRYTGEFVNVNRENGILDVNSDKLWGTKKLGLGYQIVFFSRLNFVGFRIAPFFQTDFAFVNPKNQFLLNKVPYTGIGIGIRLRNENLTFNTFQIKFSYFPNLPDVQTLNFAFNDTYNLRLRDFDISAPEIVTFR</sequence>
<dbReference type="AlphaFoldDB" id="A0A316EBJ2"/>
<accession>A0A316EBJ2</accession>
<comment type="caution">
    <text evidence="1">The sequence shown here is derived from an EMBL/GenBank/DDBJ whole genome shotgun (WGS) entry which is preliminary data.</text>
</comment>